<sequence>MHKFCSAGSSGSDYCSTPDEQRRIYSFRILTAHLSFLVGIDLTRSRRVAWLTPSLQLWAR</sequence>
<gene>
    <name evidence="1" type="ORF">EJB05_24499</name>
</gene>
<name>A0A5J9V9L7_9POAL</name>
<reference evidence="1 2" key="1">
    <citation type="journal article" date="2019" name="Sci. Rep.">
        <title>A high-quality genome of Eragrostis curvula grass provides insights into Poaceae evolution and supports new strategies to enhance forage quality.</title>
        <authorList>
            <person name="Carballo J."/>
            <person name="Santos B.A.C.M."/>
            <person name="Zappacosta D."/>
            <person name="Garbus I."/>
            <person name="Selva J.P."/>
            <person name="Gallo C.A."/>
            <person name="Diaz A."/>
            <person name="Albertini E."/>
            <person name="Caccamo M."/>
            <person name="Echenique V."/>
        </authorList>
    </citation>
    <scope>NUCLEOTIDE SEQUENCE [LARGE SCALE GENOMIC DNA]</scope>
    <source>
        <strain evidence="2">cv. Victoria</strain>
        <tissue evidence="1">Leaf</tissue>
    </source>
</reference>
<feature type="non-terminal residue" evidence="1">
    <location>
        <position position="1"/>
    </location>
</feature>
<proteinExistence type="predicted"/>
<dbReference type="Gramene" id="TVU32743">
    <property type="protein sequence ID" value="TVU32743"/>
    <property type="gene ID" value="EJB05_24499"/>
</dbReference>
<accession>A0A5J9V9L7</accession>
<evidence type="ECO:0000313" key="1">
    <source>
        <dbReference type="EMBL" id="TVU32743.1"/>
    </source>
</evidence>
<dbReference type="EMBL" id="RWGY01000011">
    <property type="protein sequence ID" value="TVU32743.1"/>
    <property type="molecule type" value="Genomic_DNA"/>
</dbReference>
<organism evidence="1 2">
    <name type="scientific">Eragrostis curvula</name>
    <name type="common">weeping love grass</name>
    <dbReference type="NCBI Taxonomy" id="38414"/>
    <lineage>
        <taxon>Eukaryota</taxon>
        <taxon>Viridiplantae</taxon>
        <taxon>Streptophyta</taxon>
        <taxon>Embryophyta</taxon>
        <taxon>Tracheophyta</taxon>
        <taxon>Spermatophyta</taxon>
        <taxon>Magnoliopsida</taxon>
        <taxon>Liliopsida</taxon>
        <taxon>Poales</taxon>
        <taxon>Poaceae</taxon>
        <taxon>PACMAD clade</taxon>
        <taxon>Chloridoideae</taxon>
        <taxon>Eragrostideae</taxon>
        <taxon>Eragrostidinae</taxon>
        <taxon>Eragrostis</taxon>
    </lineage>
</organism>
<dbReference type="AlphaFoldDB" id="A0A5J9V9L7"/>
<evidence type="ECO:0000313" key="2">
    <source>
        <dbReference type="Proteomes" id="UP000324897"/>
    </source>
</evidence>
<keyword evidence="2" id="KW-1185">Reference proteome</keyword>
<comment type="caution">
    <text evidence="1">The sequence shown here is derived from an EMBL/GenBank/DDBJ whole genome shotgun (WGS) entry which is preliminary data.</text>
</comment>
<protein>
    <submittedName>
        <fullName evidence="1">Uncharacterized protein</fullName>
    </submittedName>
</protein>
<dbReference type="Proteomes" id="UP000324897">
    <property type="component" value="Chromosome 1"/>
</dbReference>